<reference evidence="1 2" key="1">
    <citation type="journal article" date="2023" name="Microbiol. Resour. Announc.">
        <title>Complete Genome Sequence of Imperialibacter roseus strain P4T.</title>
        <authorList>
            <person name="Tizabi D.R."/>
            <person name="Bachvaroff T."/>
            <person name="Hill R.T."/>
        </authorList>
    </citation>
    <scope>NUCLEOTIDE SEQUENCE [LARGE SCALE GENOMIC DNA]</scope>
    <source>
        <strain evidence="1 2">P4T</strain>
    </source>
</reference>
<dbReference type="Proteomes" id="UP001302349">
    <property type="component" value="Chromosome"/>
</dbReference>
<name>A0ABZ0IPB9_9BACT</name>
<protein>
    <submittedName>
        <fullName evidence="1">DUF6428 family protein</fullName>
    </submittedName>
</protein>
<dbReference type="RefSeq" id="WP_317489526.1">
    <property type="nucleotide sequence ID" value="NZ_CP136051.1"/>
</dbReference>
<dbReference type="InterPro" id="IPR045534">
    <property type="entry name" value="DUF6428"/>
</dbReference>
<dbReference type="EMBL" id="CP136051">
    <property type="protein sequence ID" value="WOK06825.1"/>
    <property type="molecule type" value="Genomic_DNA"/>
</dbReference>
<gene>
    <name evidence="1" type="ORF">RT717_27540</name>
</gene>
<organism evidence="1 2">
    <name type="scientific">Imperialibacter roseus</name>
    <dbReference type="NCBI Taxonomy" id="1324217"/>
    <lineage>
        <taxon>Bacteria</taxon>
        <taxon>Pseudomonadati</taxon>
        <taxon>Bacteroidota</taxon>
        <taxon>Cytophagia</taxon>
        <taxon>Cytophagales</taxon>
        <taxon>Flammeovirgaceae</taxon>
        <taxon>Imperialibacter</taxon>
    </lineage>
</organism>
<sequence>MRTQELLSLLRSEKGRHLEFEYAPGKFLPATFHITEVKNQKITSVDCGGRKLAFNQTVVQLYVNDLETLRKPWTTDKALSILDLVDTKDAMDKEAEVFFEWGHGALRTSVYSVELIENDEDTLRIKLFAQQPVCKPSLELALSAASCCN</sequence>
<evidence type="ECO:0000313" key="1">
    <source>
        <dbReference type="EMBL" id="WOK06825.1"/>
    </source>
</evidence>
<proteinExistence type="predicted"/>
<dbReference type="Pfam" id="PF20001">
    <property type="entry name" value="DUF6428"/>
    <property type="match status" value="1"/>
</dbReference>
<evidence type="ECO:0000313" key="2">
    <source>
        <dbReference type="Proteomes" id="UP001302349"/>
    </source>
</evidence>
<keyword evidence="2" id="KW-1185">Reference proteome</keyword>
<accession>A0ABZ0IPB9</accession>